<dbReference type="PANTHER" id="PTHR23344:SF6">
    <property type="entry name" value="GLYCEROPHOSPHODIESTER PHOSPHODIESTERASE DOMAIN-CONTAINING PROTEIN 5"/>
    <property type="match status" value="1"/>
</dbReference>
<feature type="domain" description="GP-PDE" evidence="8">
    <location>
        <begin position="10"/>
        <end position="181"/>
    </location>
</feature>
<evidence type="ECO:0000313" key="9">
    <source>
        <dbReference type="EMBL" id="KAK2100987.1"/>
    </source>
</evidence>
<reference evidence="9 10" key="1">
    <citation type="submission" date="2023-05" db="EMBL/GenBank/DDBJ databases">
        <title>B98-5 Cell Line De Novo Hybrid Assembly: An Optical Mapping Approach.</title>
        <authorList>
            <person name="Kananen K."/>
            <person name="Auerbach J.A."/>
            <person name="Kautto E."/>
            <person name="Blachly J.S."/>
        </authorList>
    </citation>
    <scope>NUCLEOTIDE SEQUENCE [LARGE SCALE GENOMIC DNA]</scope>
    <source>
        <strain evidence="9">B95-8</strain>
        <tissue evidence="9">Cell line</tissue>
    </source>
</reference>
<comment type="caution">
    <text evidence="9">The sequence shown here is derived from an EMBL/GenBank/DDBJ whole genome shotgun (WGS) entry which is preliminary data.</text>
</comment>
<dbReference type="Gene3D" id="3.20.20.190">
    <property type="entry name" value="Phosphatidylinositol (PI) phosphodiesterase"/>
    <property type="match status" value="1"/>
</dbReference>
<dbReference type="EMBL" id="JASSZA010000010">
    <property type="protein sequence ID" value="KAK2100987.1"/>
    <property type="molecule type" value="Genomic_DNA"/>
</dbReference>
<keyword evidence="7" id="KW-0325">Glycoprotein</keyword>
<proteinExistence type="inferred from homology"/>
<dbReference type="InterPro" id="IPR030395">
    <property type="entry name" value="GP_PDE_dom"/>
</dbReference>
<evidence type="ECO:0000256" key="5">
    <source>
        <dbReference type="ARBA" id="ARBA00022989"/>
    </source>
</evidence>
<comment type="subcellular location">
    <subcellularLocation>
        <location evidence="1">Membrane</location>
        <topology evidence="1">Multi-pass membrane protein</topology>
    </subcellularLocation>
</comment>
<accession>A0ABQ9UXN0</accession>
<keyword evidence="6" id="KW-0472">Membrane</keyword>
<dbReference type="PROSITE" id="PS51704">
    <property type="entry name" value="GP_PDE"/>
    <property type="match status" value="1"/>
</dbReference>
<evidence type="ECO:0000256" key="6">
    <source>
        <dbReference type="ARBA" id="ARBA00023136"/>
    </source>
</evidence>
<evidence type="ECO:0000256" key="1">
    <source>
        <dbReference type="ARBA" id="ARBA00004141"/>
    </source>
</evidence>
<evidence type="ECO:0000256" key="3">
    <source>
        <dbReference type="ARBA" id="ARBA00022692"/>
    </source>
</evidence>
<protein>
    <submittedName>
        <fullName evidence="9">Glycerophosphodiester phosphodiesterase domain-containing protein 5</fullName>
    </submittedName>
</protein>
<name>A0ABQ9UXN0_SAGOE</name>
<dbReference type="InterPro" id="IPR017946">
    <property type="entry name" value="PLC-like_Pdiesterase_TIM-brl"/>
</dbReference>
<keyword evidence="4" id="KW-0378">Hydrolase</keyword>
<gene>
    <name evidence="9" type="primary">GDPD5_2</name>
    <name evidence="9" type="ORF">P7K49_022335</name>
</gene>
<dbReference type="PANTHER" id="PTHR23344">
    <property type="entry name" value="GLYCEROPHOSPHORYL DIESTER PHOSPHODIESTERASE"/>
    <property type="match status" value="1"/>
</dbReference>
<keyword evidence="10" id="KW-1185">Reference proteome</keyword>
<evidence type="ECO:0000256" key="2">
    <source>
        <dbReference type="ARBA" id="ARBA00007277"/>
    </source>
</evidence>
<evidence type="ECO:0000259" key="8">
    <source>
        <dbReference type="PROSITE" id="PS51704"/>
    </source>
</evidence>
<evidence type="ECO:0000256" key="7">
    <source>
        <dbReference type="ARBA" id="ARBA00023180"/>
    </source>
</evidence>
<keyword evidence="3" id="KW-0812">Transmembrane</keyword>
<sequence>MEKKDLGPKPALIGHRGAPMLAPEHTLMSFRKALEQKLYGLQADITIREPEGLQGHPPAHCPSCADGETDPERGRARQILGWVVRTVGVTVIGGQVRDGGVSDSAAHPPCSLDGVPFLMHDATLRRTTNVEEEFPELARRPASMLNWTTLQRLNAGQWFLKVWLHLIPGIGLENTSRDSRE</sequence>
<dbReference type="Proteomes" id="UP001266305">
    <property type="component" value="Unassembled WGS sequence"/>
</dbReference>
<evidence type="ECO:0000313" key="10">
    <source>
        <dbReference type="Proteomes" id="UP001266305"/>
    </source>
</evidence>
<evidence type="ECO:0000256" key="4">
    <source>
        <dbReference type="ARBA" id="ARBA00022801"/>
    </source>
</evidence>
<keyword evidence="5" id="KW-1133">Transmembrane helix</keyword>
<comment type="similarity">
    <text evidence="2">Belongs to the glycerophosphoryl diester phosphodiesterase family.</text>
</comment>
<dbReference type="SUPFAM" id="SSF51695">
    <property type="entry name" value="PLC-like phosphodiesterases"/>
    <property type="match status" value="2"/>
</dbReference>
<organism evidence="9 10">
    <name type="scientific">Saguinus oedipus</name>
    <name type="common">Cotton-top tamarin</name>
    <name type="synonym">Oedipomidas oedipus</name>
    <dbReference type="NCBI Taxonomy" id="9490"/>
    <lineage>
        <taxon>Eukaryota</taxon>
        <taxon>Metazoa</taxon>
        <taxon>Chordata</taxon>
        <taxon>Craniata</taxon>
        <taxon>Vertebrata</taxon>
        <taxon>Euteleostomi</taxon>
        <taxon>Mammalia</taxon>
        <taxon>Eutheria</taxon>
        <taxon>Euarchontoglires</taxon>
        <taxon>Primates</taxon>
        <taxon>Haplorrhini</taxon>
        <taxon>Platyrrhini</taxon>
        <taxon>Cebidae</taxon>
        <taxon>Callitrichinae</taxon>
        <taxon>Saguinus</taxon>
    </lineage>
</organism>